<dbReference type="RefSeq" id="WP_128502114.1">
    <property type="nucleotide sequence ID" value="NZ_CP035107.1"/>
</dbReference>
<accession>A0A410JU29</accession>
<evidence type="ECO:0000259" key="2">
    <source>
        <dbReference type="SMART" id="SM00899"/>
    </source>
</evidence>
<proteinExistence type="predicted"/>
<dbReference type="AlphaFoldDB" id="A0A410JU29"/>
<dbReference type="OrthoDB" id="9811076at2"/>
<protein>
    <submittedName>
        <fullName evidence="3">Ferrous iron transport protein A</fullName>
    </submittedName>
</protein>
<dbReference type="EMBL" id="CP035107">
    <property type="protein sequence ID" value="QAR31673.1"/>
    <property type="molecule type" value="Genomic_DNA"/>
</dbReference>
<dbReference type="Pfam" id="PF04023">
    <property type="entry name" value="FeoA"/>
    <property type="match status" value="1"/>
</dbReference>
<dbReference type="InterPro" id="IPR038157">
    <property type="entry name" value="FeoA_core_dom"/>
</dbReference>
<keyword evidence="1" id="KW-0408">Iron</keyword>
<dbReference type="Proteomes" id="UP000287701">
    <property type="component" value="Chromosome"/>
</dbReference>
<dbReference type="SUPFAM" id="SSF50037">
    <property type="entry name" value="C-terminal domain of transcriptional repressors"/>
    <property type="match status" value="1"/>
</dbReference>
<name>A0A410JU29_ORNRH</name>
<feature type="domain" description="Ferrous iron transporter FeoA-like" evidence="2">
    <location>
        <begin position="1"/>
        <end position="74"/>
    </location>
</feature>
<dbReference type="GO" id="GO:0046914">
    <property type="term" value="F:transition metal ion binding"/>
    <property type="evidence" value="ECO:0007669"/>
    <property type="project" value="InterPro"/>
</dbReference>
<reference evidence="3 4" key="1">
    <citation type="submission" date="2019-01" db="EMBL/GenBank/DDBJ databases">
        <title>Whole Genome of Ornithobacterium rhinotracheale FARPER-174b.</title>
        <authorList>
            <person name="Tataje-Lavanda L.A."/>
            <person name="Montalvan A."/>
            <person name="Montesinos R."/>
            <person name="Zimic M."/>
            <person name="Fernandez-Sanchez M."/>
            <person name="Fernandez-Diaz M."/>
        </authorList>
    </citation>
    <scope>NUCLEOTIDE SEQUENCE [LARGE SCALE GENOMIC DNA]</scope>
    <source>
        <strain evidence="3 4">FARPER-174b</strain>
    </source>
</reference>
<dbReference type="Gene3D" id="2.30.30.90">
    <property type="match status" value="1"/>
</dbReference>
<evidence type="ECO:0000313" key="3">
    <source>
        <dbReference type="EMBL" id="QAR31673.1"/>
    </source>
</evidence>
<sequence length="76" mass="8319">MLLADLKKGEKAKITGFTTEDIPAKFLEMGLVPGVEIRYKCSAPFNGPMCIVLCKNKCVLALRKTEAAYVLVNKGE</sequence>
<dbReference type="InterPro" id="IPR008988">
    <property type="entry name" value="Transcriptional_repressor_C"/>
</dbReference>
<organism evidence="3 4">
    <name type="scientific">Ornithobacterium rhinotracheale</name>
    <dbReference type="NCBI Taxonomy" id="28251"/>
    <lineage>
        <taxon>Bacteria</taxon>
        <taxon>Pseudomonadati</taxon>
        <taxon>Bacteroidota</taxon>
        <taxon>Flavobacteriia</taxon>
        <taxon>Flavobacteriales</taxon>
        <taxon>Weeksellaceae</taxon>
        <taxon>Ornithobacterium</taxon>
    </lineage>
</organism>
<dbReference type="SMART" id="SM00899">
    <property type="entry name" value="FeoA"/>
    <property type="match status" value="1"/>
</dbReference>
<dbReference type="InterPro" id="IPR007167">
    <property type="entry name" value="Fe-transptr_FeoA-like"/>
</dbReference>
<evidence type="ECO:0000256" key="1">
    <source>
        <dbReference type="ARBA" id="ARBA00023004"/>
    </source>
</evidence>
<evidence type="ECO:0000313" key="4">
    <source>
        <dbReference type="Proteomes" id="UP000287701"/>
    </source>
</evidence>
<gene>
    <name evidence="3" type="ORF">EQP59_10135</name>
</gene>